<dbReference type="Proteomes" id="UP001196097">
    <property type="component" value="Chromosome"/>
</dbReference>
<proteinExistence type="predicted"/>
<reference evidence="1 2" key="1">
    <citation type="journal article" date="2021" name="ISME J.">
        <title>Genomic evolution of the class Acidithiobacillia: deep-branching Proteobacteria living in extreme acidic conditions.</title>
        <authorList>
            <person name="Moya-Beltran A."/>
            <person name="Beard S."/>
            <person name="Rojas-Villalobos C."/>
            <person name="Issotta F."/>
            <person name="Gallardo Y."/>
            <person name="Ulloa R."/>
            <person name="Giaveno A."/>
            <person name="Degli Esposti M."/>
            <person name="Johnson D.B."/>
            <person name="Quatrini R."/>
        </authorList>
    </citation>
    <scope>NUCLEOTIDE SEQUENCE [LARGE SCALE GENOMIC DNA]</scope>
    <source>
        <strain evidence="1 2">CF3</strain>
    </source>
</reference>
<dbReference type="EC" id="1.-.-.-" evidence="1"/>
<sequence length="192" mass="20692">MINILGISGSLRAGSYNTALLHAAQNSAPADVRVETATLHGIPLYDGDQEQSEGLPQSVVQLKARIVASDGLLLVTPEYNNGIPGVFKNAIDWLSRPAEDIPHVFGGRPAAIIGASPGSFGTILAQSGWLPVLRTLGSPHWSGGRLLVSRAHNVFSENGEITDETVRKSLRDFLRDYAQFIQMHLVLKSDRS</sequence>
<accession>A0ACD5IF45</accession>
<name>A0ACD5IF45_9PROT</name>
<gene>
    <name evidence="1" type="ORF">HF292_009965</name>
</gene>
<evidence type="ECO:0000313" key="2">
    <source>
        <dbReference type="Proteomes" id="UP001196097"/>
    </source>
</evidence>
<keyword evidence="2" id="KW-1185">Reference proteome</keyword>
<keyword evidence="1" id="KW-0560">Oxidoreductase</keyword>
<protein>
    <submittedName>
        <fullName evidence="1">NADPH-dependent FMN reductase</fullName>
        <ecNumber evidence="1">1.-.-.-</ecNumber>
    </submittedName>
</protein>
<dbReference type="EMBL" id="CP130946">
    <property type="protein sequence ID" value="XRP72134.1"/>
    <property type="molecule type" value="Genomic_DNA"/>
</dbReference>
<organism evidence="1 2">
    <name type="scientific">Acidithiobacillus ferruginosus</name>
    <dbReference type="NCBI Taxonomy" id="3063951"/>
    <lineage>
        <taxon>Bacteria</taxon>
        <taxon>Pseudomonadati</taxon>
        <taxon>Pseudomonadota</taxon>
        <taxon>Acidithiobacillia</taxon>
        <taxon>Acidithiobacillales</taxon>
        <taxon>Acidithiobacillaceae</taxon>
        <taxon>Acidithiobacillus</taxon>
    </lineage>
</organism>
<evidence type="ECO:0000313" key="1">
    <source>
        <dbReference type="EMBL" id="XRP72134.1"/>
    </source>
</evidence>